<accession>A0ABW0ZSN1</accession>
<dbReference type="SUPFAM" id="SSF54495">
    <property type="entry name" value="UBC-like"/>
    <property type="match status" value="1"/>
</dbReference>
<dbReference type="InterPro" id="IPR016135">
    <property type="entry name" value="UBQ-conjugating_enzyme/RWD"/>
</dbReference>
<keyword evidence="2" id="KW-1185">Reference proteome</keyword>
<sequence>MSWNRHQIVRLSQERDVLRREFPLFGFFDPRGSTYVAGNWTTNLGNDYTLRVNIPAGYPDECPSTYIVRPSPLLGWKGRRTMESHGSSHEMHTWRTDHPGWVKICTYRPDLWSADHSIVKIIRKGMLWLVAYECHLQDGSPLNRFLMD</sequence>
<reference evidence="2" key="1">
    <citation type="journal article" date="2019" name="Int. J. Syst. Evol. Microbiol.">
        <title>The Global Catalogue of Microorganisms (GCM) 10K type strain sequencing project: providing services to taxonomists for standard genome sequencing and annotation.</title>
        <authorList>
            <consortium name="The Broad Institute Genomics Platform"/>
            <consortium name="The Broad Institute Genome Sequencing Center for Infectious Disease"/>
            <person name="Wu L."/>
            <person name="Ma J."/>
        </authorList>
    </citation>
    <scope>NUCLEOTIDE SEQUENCE [LARGE SCALE GENOMIC DNA]</scope>
    <source>
        <strain evidence="2">KCTC 42087</strain>
    </source>
</reference>
<dbReference type="EMBL" id="JBHSON010000013">
    <property type="protein sequence ID" value="MFC5746296.1"/>
    <property type="molecule type" value="Genomic_DNA"/>
</dbReference>
<gene>
    <name evidence="1" type="ORF">ACFPZN_11805</name>
</gene>
<evidence type="ECO:0000313" key="1">
    <source>
        <dbReference type="EMBL" id="MFC5746296.1"/>
    </source>
</evidence>
<proteinExistence type="predicted"/>
<dbReference type="Proteomes" id="UP001596074">
    <property type="component" value="Unassembled WGS sequence"/>
</dbReference>
<organism evidence="1 2">
    <name type="scientific">Actinomadura rugatobispora</name>
    <dbReference type="NCBI Taxonomy" id="1994"/>
    <lineage>
        <taxon>Bacteria</taxon>
        <taxon>Bacillati</taxon>
        <taxon>Actinomycetota</taxon>
        <taxon>Actinomycetes</taxon>
        <taxon>Streptosporangiales</taxon>
        <taxon>Thermomonosporaceae</taxon>
        <taxon>Actinomadura</taxon>
    </lineage>
</organism>
<evidence type="ECO:0000313" key="2">
    <source>
        <dbReference type="Proteomes" id="UP001596074"/>
    </source>
</evidence>
<dbReference type="RefSeq" id="WP_378281919.1">
    <property type="nucleotide sequence ID" value="NZ_JBHSON010000013.1"/>
</dbReference>
<comment type="caution">
    <text evidence="1">The sequence shown here is derived from an EMBL/GenBank/DDBJ whole genome shotgun (WGS) entry which is preliminary data.</text>
</comment>
<protein>
    <submittedName>
        <fullName evidence="1">Uncharacterized protein</fullName>
    </submittedName>
</protein>
<name>A0ABW0ZSN1_9ACTN</name>